<reference evidence="2" key="1">
    <citation type="submission" date="2016-10" db="EMBL/GenBank/DDBJ databases">
        <title>Comparative genomics uncovers the prolific and rare metabolic potential of the cyanobacterial genus Moorea.</title>
        <authorList>
            <person name="Leao T."/>
            <person name="Castelao G."/>
            <person name="Korobeynikov A."/>
            <person name="Monroe E.A."/>
            <person name="Podell S."/>
            <person name="Glukhov E."/>
            <person name="Allen E."/>
            <person name="Gerwick W.H."/>
            <person name="Gerwick L."/>
        </authorList>
    </citation>
    <scope>NUCLEOTIDE SEQUENCE [LARGE SCALE GENOMIC DNA]</scope>
    <source>
        <strain evidence="2">PAL-8-15-08-1</strain>
    </source>
</reference>
<evidence type="ECO:0000313" key="1">
    <source>
        <dbReference type="EMBL" id="AOW98430.1"/>
    </source>
</evidence>
<dbReference type="Proteomes" id="UP000177870">
    <property type="component" value="Chromosome"/>
</dbReference>
<dbReference type="AlphaFoldDB" id="A0A1D8TL99"/>
<dbReference type="STRING" id="1458985.BJP34_02295"/>
<protein>
    <submittedName>
        <fullName evidence="1">Uncharacterized protein</fullName>
    </submittedName>
</protein>
<proteinExistence type="predicted"/>
<dbReference type="EMBL" id="CP017599">
    <property type="protein sequence ID" value="AOW98430.1"/>
    <property type="molecule type" value="Genomic_DNA"/>
</dbReference>
<evidence type="ECO:0000313" key="2">
    <source>
        <dbReference type="Proteomes" id="UP000177870"/>
    </source>
</evidence>
<name>A0A1D8TL99_9CYAN</name>
<sequence>MKDNSKLFEELKDQAIDSDHEQGLIALSEELLKEFDSGSSQAVTDMARYRLEKHRSAYKKAYTKLMATIGL</sequence>
<organism evidence="1 2">
    <name type="scientific">Moorena producens PAL-8-15-08-1</name>
    <dbReference type="NCBI Taxonomy" id="1458985"/>
    <lineage>
        <taxon>Bacteria</taxon>
        <taxon>Bacillati</taxon>
        <taxon>Cyanobacteriota</taxon>
        <taxon>Cyanophyceae</taxon>
        <taxon>Coleofasciculales</taxon>
        <taxon>Coleofasciculaceae</taxon>
        <taxon>Moorena</taxon>
    </lineage>
</organism>
<dbReference type="KEGG" id="mpro:BJP34_02295"/>
<accession>A0A1D8TL99</accession>
<gene>
    <name evidence="1" type="ORF">BJP34_02295</name>
</gene>